<keyword evidence="1" id="KW-0805">Transcription regulation</keyword>
<dbReference type="CDD" id="cd01109">
    <property type="entry name" value="HTH_YyaN"/>
    <property type="match status" value="1"/>
</dbReference>
<dbReference type="InterPro" id="IPR047057">
    <property type="entry name" value="MerR_fam"/>
</dbReference>
<sequence>MKPYLSIQEAAASTGLSPDTLRYYERIGLIGAVPRGPGGQRRYVPDDMAWLAFLLRLRSTGMPVRQMQEFAELRRQGEATAGARREMLERHLEGVRRNIRQLEETAAVLACKVEHYRQLEASSIQPKAKGASHGKVRSDAKRALRQRPGKAAGD</sequence>
<dbReference type="InterPro" id="IPR009061">
    <property type="entry name" value="DNA-bd_dom_put_sf"/>
</dbReference>
<feature type="region of interest" description="Disordered" evidence="5">
    <location>
        <begin position="123"/>
        <end position="154"/>
    </location>
</feature>
<dbReference type="Pfam" id="PF00376">
    <property type="entry name" value="MerR"/>
    <property type="match status" value="1"/>
</dbReference>
<evidence type="ECO:0000259" key="6">
    <source>
        <dbReference type="PROSITE" id="PS50937"/>
    </source>
</evidence>
<dbReference type="SMART" id="SM00422">
    <property type="entry name" value="HTH_MERR"/>
    <property type="match status" value="1"/>
</dbReference>
<dbReference type="GO" id="GO:0003677">
    <property type="term" value="F:DNA binding"/>
    <property type="evidence" value="ECO:0007669"/>
    <property type="project" value="UniProtKB-KW"/>
</dbReference>
<organism evidence="7 8">
    <name type="scientific">Azospira oryzae</name>
    <dbReference type="NCBI Taxonomy" id="146939"/>
    <lineage>
        <taxon>Bacteria</taxon>
        <taxon>Pseudomonadati</taxon>
        <taxon>Pseudomonadota</taxon>
        <taxon>Betaproteobacteria</taxon>
        <taxon>Rhodocyclales</taxon>
        <taxon>Rhodocyclaceae</taxon>
        <taxon>Azospira</taxon>
    </lineage>
</organism>
<name>A0ABY0ISI5_9RHOO</name>
<dbReference type="Pfam" id="PF09278">
    <property type="entry name" value="MerR-DNA-bind"/>
    <property type="match status" value="1"/>
</dbReference>
<evidence type="ECO:0000313" key="8">
    <source>
        <dbReference type="Proteomes" id="UP000292136"/>
    </source>
</evidence>
<evidence type="ECO:0000256" key="4">
    <source>
        <dbReference type="SAM" id="Coils"/>
    </source>
</evidence>
<feature type="coiled-coil region" evidence="4">
    <location>
        <begin position="85"/>
        <end position="119"/>
    </location>
</feature>
<keyword evidence="3" id="KW-0804">Transcription</keyword>
<proteinExistence type="predicted"/>
<feature type="domain" description="HTH merR-type" evidence="6">
    <location>
        <begin position="4"/>
        <end position="73"/>
    </location>
</feature>
<dbReference type="InterPro" id="IPR000551">
    <property type="entry name" value="MerR-type_HTH_dom"/>
</dbReference>
<reference evidence="7 8" key="1">
    <citation type="submission" date="2019-02" db="EMBL/GenBank/DDBJ databases">
        <title>Genomic Encyclopedia of Type Strains, Phase IV (KMG-IV): sequencing the most valuable type-strain genomes for metagenomic binning, comparative biology and taxonomic classification.</title>
        <authorList>
            <person name="Goeker M."/>
        </authorList>
    </citation>
    <scope>NUCLEOTIDE SEQUENCE [LARGE SCALE GENOMIC DNA]</scope>
    <source>
        <strain evidence="7 8">DSM 21223</strain>
    </source>
</reference>
<evidence type="ECO:0000256" key="2">
    <source>
        <dbReference type="ARBA" id="ARBA00023125"/>
    </source>
</evidence>
<comment type="caution">
    <text evidence="7">The sequence shown here is derived from an EMBL/GenBank/DDBJ whole genome shotgun (WGS) entry which is preliminary data.</text>
</comment>
<dbReference type="EMBL" id="SHKM01000001">
    <property type="protein sequence ID" value="RZT89740.1"/>
    <property type="molecule type" value="Genomic_DNA"/>
</dbReference>
<dbReference type="Proteomes" id="UP000292136">
    <property type="component" value="Unassembled WGS sequence"/>
</dbReference>
<keyword evidence="4" id="KW-0175">Coiled coil</keyword>
<dbReference type="SUPFAM" id="SSF46955">
    <property type="entry name" value="Putative DNA-binding domain"/>
    <property type="match status" value="1"/>
</dbReference>
<protein>
    <submittedName>
        <fullName evidence="7">DNA-binding transcriptional MerR regulator</fullName>
    </submittedName>
</protein>
<dbReference type="PANTHER" id="PTHR30204">
    <property type="entry name" value="REDOX-CYCLING DRUG-SENSING TRANSCRIPTIONAL ACTIVATOR SOXR"/>
    <property type="match status" value="1"/>
</dbReference>
<gene>
    <name evidence="7" type="ORF">EV678_0534</name>
</gene>
<evidence type="ECO:0000256" key="5">
    <source>
        <dbReference type="SAM" id="MobiDB-lite"/>
    </source>
</evidence>
<keyword evidence="8" id="KW-1185">Reference proteome</keyword>
<dbReference type="PANTHER" id="PTHR30204:SF98">
    <property type="entry name" value="HTH-TYPE TRANSCRIPTIONAL REGULATOR ADHR"/>
    <property type="match status" value="1"/>
</dbReference>
<evidence type="ECO:0000256" key="3">
    <source>
        <dbReference type="ARBA" id="ARBA00023163"/>
    </source>
</evidence>
<dbReference type="PROSITE" id="PS50937">
    <property type="entry name" value="HTH_MERR_2"/>
    <property type="match status" value="1"/>
</dbReference>
<evidence type="ECO:0000256" key="1">
    <source>
        <dbReference type="ARBA" id="ARBA00023015"/>
    </source>
</evidence>
<evidence type="ECO:0000313" key="7">
    <source>
        <dbReference type="EMBL" id="RZT89740.1"/>
    </source>
</evidence>
<keyword evidence="2 7" id="KW-0238">DNA-binding</keyword>
<dbReference type="RefSeq" id="WP_130458421.1">
    <property type="nucleotide sequence ID" value="NZ_SHKM01000001.1"/>
</dbReference>
<dbReference type="InterPro" id="IPR015358">
    <property type="entry name" value="Tscrpt_reg_MerR_DNA-bd"/>
</dbReference>
<accession>A0ABY0ISI5</accession>
<dbReference type="Gene3D" id="1.10.1660.10">
    <property type="match status" value="1"/>
</dbReference>